<keyword evidence="1" id="KW-0732">Signal</keyword>
<evidence type="ECO:0008006" key="4">
    <source>
        <dbReference type="Google" id="ProtNLM"/>
    </source>
</evidence>
<dbReference type="AlphaFoldDB" id="A0A1H2WV31"/>
<evidence type="ECO:0000256" key="1">
    <source>
        <dbReference type="SAM" id="SignalP"/>
    </source>
</evidence>
<name>A0A1H2WV31_9RHOB</name>
<gene>
    <name evidence="2" type="ORF">SAMN04488041_103395</name>
</gene>
<organism evidence="2 3">
    <name type="scientific">Sulfitobacter pontiacus</name>
    <dbReference type="NCBI Taxonomy" id="60137"/>
    <lineage>
        <taxon>Bacteria</taxon>
        <taxon>Pseudomonadati</taxon>
        <taxon>Pseudomonadota</taxon>
        <taxon>Alphaproteobacteria</taxon>
        <taxon>Rhodobacterales</taxon>
        <taxon>Roseobacteraceae</taxon>
        <taxon>Sulfitobacter</taxon>
    </lineage>
</organism>
<evidence type="ECO:0000313" key="2">
    <source>
        <dbReference type="EMBL" id="SDW84523.1"/>
    </source>
</evidence>
<dbReference type="EMBL" id="FNNB01000003">
    <property type="protein sequence ID" value="SDW84523.1"/>
    <property type="molecule type" value="Genomic_DNA"/>
</dbReference>
<reference evidence="3" key="1">
    <citation type="submission" date="2016-10" db="EMBL/GenBank/DDBJ databases">
        <authorList>
            <person name="Varghese N."/>
            <person name="Submissions S."/>
        </authorList>
    </citation>
    <scope>NUCLEOTIDE SEQUENCE [LARGE SCALE GENOMIC DNA]</scope>
    <source>
        <strain evidence="3">DSM 10014</strain>
    </source>
</reference>
<dbReference type="GeneID" id="94021513"/>
<evidence type="ECO:0000313" key="3">
    <source>
        <dbReference type="Proteomes" id="UP000183076"/>
    </source>
</evidence>
<protein>
    <recommendedName>
        <fullName evidence="4">DUF560 domain-containing protein</fullName>
    </recommendedName>
</protein>
<feature type="signal peptide" evidence="1">
    <location>
        <begin position="1"/>
        <end position="25"/>
    </location>
</feature>
<accession>A0A1H2WV31</accession>
<feature type="chain" id="PRO_5010238174" description="DUF560 domain-containing protein" evidence="1">
    <location>
        <begin position="26"/>
        <end position="461"/>
    </location>
</feature>
<proteinExistence type="predicted"/>
<dbReference type="Proteomes" id="UP000183076">
    <property type="component" value="Unassembled WGS sequence"/>
</dbReference>
<sequence length="461" mass="49367">MSFAKCAIGCAVAGLCLLNSDPVAAEQSVALSLPEARSLAVHALKGERPALASQIARGLLIADPHSAYAHYVLATAHADMGHGTDGRKSAARAYRYADNRVQKFQAAELAARLTFAEGHPTLTQLWLRRAVQNAPTPEIEEQLARDYARVRRENPFRFSITGGVKPSSNVNNGADTAQQVIDGLPFTGRLSGSAQALSGIVGTVDAVVGYRLRSTQKMRTDLSGRLFVQRVALDSGSHDLAPEARNSDFGATYADVSLRQSFAVGAAGGSADVTGSLGEYWSGGDRSYSFMRVGVGRRWQLSASTSVSMGATLEKRFSDRISYFDSNTVSLIVGSQHRLAWGDGIGVSVNLRETDSDFVNYASQAASLRLSYSFADQIGPAVVNAGLTLGKTDYDTYFAVFDVPGGKQDYATYADVNIMLPDVDYAGFAPSVTLRAGRTRSNVSRFETSEFSVSLGFQSKF</sequence>
<dbReference type="RefSeq" id="WP_074635583.1">
    <property type="nucleotide sequence ID" value="NZ_CP160849.1"/>
</dbReference>
<dbReference type="STRING" id="60137.SAMN04488041_103395"/>